<proteinExistence type="predicted"/>
<organism evidence="1 2">
    <name type="scientific">Paraburkholderia pallida</name>
    <dbReference type="NCBI Taxonomy" id="2547399"/>
    <lineage>
        <taxon>Bacteria</taxon>
        <taxon>Pseudomonadati</taxon>
        <taxon>Pseudomonadota</taxon>
        <taxon>Betaproteobacteria</taxon>
        <taxon>Burkholderiales</taxon>
        <taxon>Burkholderiaceae</taxon>
        <taxon>Paraburkholderia</taxon>
    </lineage>
</organism>
<keyword evidence="1" id="KW-0614">Plasmid</keyword>
<dbReference type="EMBL" id="CP038152">
    <property type="protein sequence ID" value="QBR04194.1"/>
    <property type="molecule type" value="Genomic_DNA"/>
</dbReference>
<sequence>MRPAFNVLIVIAIAVLIGNRVLTRMETHGAGWVSCEKGSEVVRLEALARGFSASGARSQGENFRSSCLVSGQAQSGKVAAHD</sequence>
<name>A0A4P7DB69_9BURK</name>
<dbReference type="Proteomes" id="UP000295727">
    <property type="component" value="Plasmid unnamed1"/>
</dbReference>
<dbReference type="OrthoDB" id="9008142at2"/>
<accession>A0A4P7DB69</accession>
<evidence type="ECO:0000313" key="1">
    <source>
        <dbReference type="EMBL" id="QBR04194.1"/>
    </source>
</evidence>
<dbReference type="KEGG" id="ppai:E1956_44495"/>
<dbReference type="RefSeq" id="WP_134760342.1">
    <property type="nucleotide sequence ID" value="NZ_CP038152.1"/>
</dbReference>
<keyword evidence="2" id="KW-1185">Reference proteome</keyword>
<reference evidence="1 2" key="1">
    <citation type="submission" date="2019-03" db="EMBL/GenBank/DDBJ databases">
        <title>Paraburkholderia sp. 7MH5, isolated from subtropical forest soil.</title>
        <authorList>
            <person name="Gao Z.-H."/>
            <person name="Qiu L.-H."/>
        </authorList>
    </citation>
    <scope>NUCLEOTIDE SEQUENCE [LARGE SCALE GENOMIC DNA]</scope>
    <source>
        <strain evidence="1 2">7MH5</strain>
        <plasmid evidence="1 2">unnamed1</plasmid>
    </source>
</reference>
<geneLocation type="plasmid" evidence="1 2">
    <name>unnamed1</name>
</geneLocation>
<dbReference type="GeneID" id="39650033"/>
<dbReference type="AlphaFoldDB" id="A0A4P7DB69"/>
<evidence type="ECO:0000313" key="2">
    <source>
        <dbReference type="Proteomes" id="UP000295727"/>
    </source>
</evidence>
<protein>
    <submittedName>
        <fullName evidence="1">Uncharacterized protein</fullName>
    </submittedName>
</protein>
<gene>
    <name evidence="1" type="ORF">E1956_44495</name>
</gene>